<sequence length="756" mass="85224">MSLRASTTNRYAFSFLTLISRIKNQKSSLSTFTFQIPYANQDRFTEPTTSPSQSPEKPHLVPADNMITKPSFGNSRLFDQRPFSDIVLSNKMITQYIRAGDLNVALRVFQNMTVKTTVTWNSILAGYTKKPGKLKEARHLFDQIPQPDTVSFNTMLACYFHNSDIKTARIFFDRMPVKDSASWNTMISGLSHVGKMAEAREIFSIMPEKNSVSWSAMVSGYIEAGDLDSAVDLFQRAPVKSVVAWTAMITGFMRFGKIAMAENLFKEMPMRNLVTWNSMISGYVENCQAEDGLNLFRTMVEDGVKPNPSSFSSVLLGCSNLSALALGKQVHQLICKSPLHLDTTVGTSLLSMYCKCGDLEDARKLFFEMPKKDEVTWNAMISGYAQHGSGEEAICLFDEMRDKGTKPNWITFVAVLSACNHAGLVDLGVQYFDSMARDYGLEAKPDHYTCMVDLLGRAGLLVEAVDLINKMPFKPHSAIFGTLLGACRIHKNLELAEFAAKNLLNLDPTSSAGYVQLANIYAAMNRWDHVARVRQSMKNKKVVKTPGYSWIEVKSVVHEFRSGDRVHPDLASIHEKLNALEKKMKLAGYVPDLEFALHDVGEEQKEQILLRHSEKLAIALGLINLPIGTPIRVFKNLRVCGDCHRATKYISAIEGREIIVRDTTRFHHFRNGICSCGDYCFCLLRRQINDIRSEDYALWLHSANSAFAHRRHESWDKKSSMFRIGDRLEEDNQEMTLEEYQKVLGREEEGFASTKG</sequence>
<dbReference type="SUPFAM" id="SSF48452">
    <property type="entry name" value="TPR-like"/>
    <property type="match status" value="2"/>
</dbReference>
<dbReference type="InterPro" id="IPR032867">
    <property type="entry name" value="DYW_dom"/>
</dbReference>
<keyword evidence="1" id="KW-0677">Repeat</keyword>
<feature type="compositionally biased region" description="Polar residues" evidence="3">
    <location>
        <begin position="46"/>
        <end position="55"/>
    </location>
</feature>
<feature type="repeat" description="PPR" evidence="2">
    <location>
        <begin position="342"/>
        <end position="372"/>
    </location>
</feature>
<proteinExistence type="predicted"/>
<feature type="domain" description="DYW" evidence="4">
    <location>
        <begin position="588"/>
        <end position="679"/>
    </location>
</feature>
<dbReference type="PANTHER" id="PTHR47926:SF410">
    <property type="entry name" value="(WILD MALAYSIAN BANANA) HYPOTHETICAL PROTEIN"/>
    <property type="match status" value="1"/>
</dbReference>
<evidence type="ECO:0000259" key="4">
    <source>
        <dbReference type="Pfam" id="PF14432"/>
    </source>
</evidence>
<organism evidence="5 6">
    <name type="scientific">Tetracentron sinense</name>
    <name type="common">Spur-leaf</name>
    <dbReference type="NCBI Taxonomy" id="13715"/>
    <lineage>
        <taxon>Eukaryota</taxon>
        <taxon>Viridiplantae</taxon>
        <taxon>Streptophyta</taxon>
        <taxon>Embryophyta</taxon>
        <taxon>Tracheophyta</taxon>
        <taxon>Spermatophyta</taxon>
        <taxon>Magnoliopsida</taxon>
        <taxon>Trochodendrales</taxon>
        <taxon>Trochodendraceae</taxon>
        <taxon>Tetracentron</taxon>
    </lineage>
</organism>
<dbReference type="InterPro" id="IPR011990">
    <property type="entry name" value="TPR-like_helical_dom_sf"/>
</dbReference>
<name>A0A835DQR5_TETSI</name>
<feature type="repeat" description="PPR" evidence="2">
    <location>
        <begin position="116"/>
        <end position="151"/>
    </location>
</feature>
<feature type="repeat" description="PPR" evidence="2">
    <location>
        <begin position="179"/>
        <end position="213"/>
    </location>
</feature>
<dbReference type="InterPro" id="IPR046960">
    <property type="entry name" value="PPR_At4g14850-like_plant"/>
</dbReference>
<gene>
    <name evidence="5" type="ORF">HHK36_000420</name>
</gene>
<evidence type="ECO:0000313" key="5">
    <source>
        <dbReference type="EMBL" id="KAF8412456.1"/>
    </source>
</evidence>
<dbReference type="GO" id="GO:0009451">
    <property type="term" value="P:RNA modification"/>
    <property type="evidence" value="ECO:0007669"/>
    <property type="project" value="InterPro"/>
</dbReference>
<dbReference type="FunFam" id="1.25.40.10:FF:000144">
    <property type="entry name" value="Pentatricopeptide repeat-containing protein, mitochondrial"/>
    <property type="match status" value="1"/>
</dbReference>
<dbReference type="Gene3D" id="1.25.40.10">
    <property type="entry name" value="Tetratricopeptide repeat domain"/>
    <property type="match status" value="4"/>
</dbReference>
<keyword evidence="6" id="KW-1185">Reference proteome</keyword>
<dbReference type="PANTHER" id="PTHR47926">
    <property type="entry name" value="PENTATRICOPEPTIDE REPEAT-CONTAINING PROTEIN"/>
    <property type="match status" value="1"/>
</dbReference>
<dbReference type="Pfam" id="PF13041">
    <property type="entry name" value="PPR_2"/>
    <property type="match status" value="2"/>
</dbReference>
<dbReference type="Pfam" id="PF20431">
    <property type="entry name" value="E_motif"/>
    <property type="match status" value="1"/>
</dbReference>
<dbReference type="Pfam" id="PF14432">
    <property type="entry name" value="DYW_deaminase"/>
    <property type="match status" value="1"/>
</dbReference>
<dbReference type="OMA" id="NRWDHVA"/>
<evidence type="ECO:0000256" key="1">
    <source>
        <dbReference type="ARBA" id="ARBA00022737"/>
    </source>
</evidence>
<dbReference type="GO" id="GO:0008270">
    <property type="term" value="F:zinc ion binding"/>
    <property type="evidence" value="ECO:0007669"/>
    <property type="project" value="InterPro"/>
</dbReference>
<feature type="repeat" description="PPR" evidence="2">
    <location>
        <begin position="241"/>
        <end position="271"/>
    </location>
</feature>
<dbReference type="AlphaFoldDB" id="A0A835DQR5"/>
<evidence type="ECO:0000256" key="2">
    <source>
        <dbReference type="PROSITE-ProRule" id="PRU00708"/>
    </source>
</evidence>
<feature type="region of interest" description="Disordered" evidence="3">
    <location>
        <begin position="43"/>
        <end position="65"/>
    </location>
</feature>
<accession>A0A835DQR5</accession>
<dbReference type="GO" id="GO:0003723">
    <property type="term" value="F:RNA binding"/>
    <property type="evidence" value="ECO:0007669"/>
    <property type="project" value="InterPro"/>
</dbReference>
<feature type="repeat" description="PPR" evidence="2">
    <location>
        <begin position="373"/>
        <end position="407"/>
    </location>
</feature>
<dbReference type="FunFam" id="1.25.40.10:FF:000553">
    <property type="entry name" value="Pentatricopeptide repeat-containing protein, mitochondrial"/>
    <property type="match status" value="1"/>
</dbReference>
<comment type="caution">
    <text evidence="5">The sequence shown here is derived from an EMBL/GenBank/DDBJ whole genome shotgun (WGS) entry which is preliminary data.</text>
</comment>
<reference evidence="5 6" key="1">
    <citation type="submission" date="2020-04" db="EMBL/GenBank/DDBJ databases">
        <title>Plant Genome Project.</title>
        <authorList>
            <person name="Zhang R.-G."/>
        </authorList>
    </citation>
    <scope>NUCLEOTIDE SEQUENCE [LARGE SCALE GENOMIC DNA]</scope>
    <source>
        <strain evidence="5">YNK0</strain>
        <tissue evidence="5">Leaf</tissue>
    </source>
</reference>
<dbReference type="FunFam" id="1.25.40.10:FF:001074">
    <property type="entry name" value="Pentatricopeptide repeat-containing protein, mitochondrial"/>
    <property type="match status" value="1"/>
</dbReference>
<feature type="repeat" description="PPR" evidence="2">
    <location>
        <begin position="272"/>
        <end position="306"/>
    </location>
</feature>
<evidence type="ECO:0000256" key="3">
    <source>
        <dbReference type="SAM" id="MobiDB-lite"/>
    </source>
</evidence>
<dbReference type="EMBL" id="JABCRI010000001">
    <property type="protein sequence ID" value="KAF8412456.1"/>
    <property type="molecule type" value="Genomic_DNA"/>
</dbReference>
<dbReference type="NCBIfam" id="TIGR00756">
    <property type="entry name" value="PPR"/>
    <property type="match status" value="6"/>
</dbReference>
<evidence type="ECO:0000313" key="6">
    <source>
        <dbReference type="Proteomes" id="UP000655225"/>
    </source>
</evidence>
<dbReference type="OrthoDB" id="185373at2759"/>
<dbReference type="InterPro" id="IPR002885">
    <property type="entry name" value="PPR_rpt"/>
</dbReference>
<dbReference type="Proteomes" id="UP000655225">
    <property type="component" value="Unassembled WGS sequence"/>
</dbReference>
<dbReference type="InterPro" id="IPR046848">
    <property type="entry name" value="E_motif"/>
</dbReference>
<dbReference type="FunFam" id="1.25.40.10:FF:001531">
    <property type="entry name" value="Pentatricopeptide repeat-containing protein At4g16835, mitochondrial"/>
    <property type="match status" value="1"/>
</dbReference>
<dbReference type="PROSITE" id="PS51375">
    <property type="entry name" value="PPR"/>
    <property type="match status" value="6"/>
</dbReference>
<dbReference type="Pfam" id="PF01535">
    <property type="entry name" value="PPR"/>
    <property type="match status" value="6"/>
</dbReference>
<protein>
    <recommendedName>
        <fullName evidence="4">DYW domain-containing protein</fullName>
    </recommendedName>
</protein>